<keyword evidence="3" id="KW-1185">Reference proteome</keyword>
<evidence type="ECO:0000256" key="1">
    <source>
        <dbReference type="SAM" id="MobiDB-lite"/>
    </source>
</evidence>
<feature type="region of interest" description="Disordered" evidence="1">
    <location>
        <begin position="191"/>
        <end position="273"/>
    </location>
</feature>
<comment type="caution">
    <text evidence="2">The sequence shown here is derived from an EMBL/GenBank/DDBJ whole genome shotgun (WGS) entry which is preliminary data.</text>
</comment>
<evidence type="ECO:0000313" key="2">
    <source>
        <dbReference type="EMBL" id="CAA7269163.1"/>
    </source>
</evidence>
<protein>
    <submittedName>
        <fullName evidence="2">Uncharacterized protein</fullName>
    </submittedName>
</protein>
<name>A0A8S0XR33_CYCAE</name>
<dbReference type="OrthoDB" id="2387165at2759"/>
<organism evidence="2 3">
    <name type="scientific">Cyclocybe aegerita</name>
    <name type="common">Black poplar mushroom</name>
    <name type="synonym">Agrocybe aegerita</name>
    <dbReference type="NCBI Taxonomy" id="1973307"/>
    <lineage>
        <taxon>Eukaryota</taxon>
        <taxon>Fungi</taxon>
        <taxon>Dikarya</taxon>
        <taxon>Basidiomycota</taxon>
        <taxon>Agaricomycotina</taxon>
        <taxon>Agaricomycetes</taxon>
        <taxon>Agaricomycetidae</taxon>
        <taxon>Agaricales</taxon>
        <taxon>Agaricineae</taxon>
        <taxon>Bolbitiaceae</taxon>
        <taxon>Cyclocybe</taxon>
    </lineage>
</organism>
<reference evidence="2 3" key="1">
    <citation type="submission" date="2020-01" db="EMBL/GenBank/DDBJ databases">
        <authorList>
            <person name="Gupta K D."/>
        </authorList>
    </citation>
    <scope>NUCLEOTIDE SEQUENCE [LARGE SCALE GENOMIC DNA]</scope>
</reference>
<dbReference type="AlphaFoldDB" id="A0A8S0XR33"/>
<dbReference type="Proteomes" id="UP000467700">
    <property type="component" value="Unassembled WGS sequence"/>
</dbReference>
<accession>A0A8S0XR33</accession>
<sequence>MPFITHGIAPPAPRGICTKTMQSPTATPTAHQPIHEKTNSALQIGTVAKEGESEAVEISAYPVVKLDTDTITDETAGRLASSLLGHVLFLKNQVPFPVQQLGRIPGGQTNSRAFKQRTELLSSYDTISSHLDTTFSALSTALARSSRHTQRKVALAYLAILVGPSIGTAKSKVFLGIDGLEMRVWGEDRVTAQKTKEQEKEAGDDDDDSEVEGGSEDDSDDEASESAEEPEDSEEEDEASDEDQSIEDENGDESDSGNYSVTDNPSPPPPYVSHAEQQRFLQNADRLLSRILATADAGGNGITSEMTPTQTHVLIRAPRRFEHPAWIPRQNIAASLDAALSDFLLGTGIEDPDLELPSAGVPKQNKRNSKVEGVWIAPRTGIRRRSLRHANPTSIEHNDAHPALDMKTQDSEKVDEGDEMIWWSWDGRFVGFADW</sequence>
<dbReference type="InterPro" id="IPR053729">
    <property type="entry name" value="MAD2L1BP_domain_sf"/>
</dbReference>
<proteinExistence type="predicted"/>
<gene>
    <name evidence="2" type="ORF">AAE3_LOCUS11390</name>
</gene>
<feature type="compositionally biased region" description="Basic and acidic residues" evidence="1">
    <location>
        <begin position="191"/>
        <end position="201"/>
    </location>
</feature>
<feature type="compositionally biased region" description="Acidic residues" evidence="1">
    <location>
        <begin position="202"/>
        <end position="255"/>
    </location>
</feature>
<dbReference type="EMBL" id="CACVBS010000075">
    <property type="protein sequence ID" value="CAA7269163.1"/>
    <property type="molecule type" value="Genomic_DNA"/>
</dbReference>
<evidence type="ECO:0000313" key="3">
    <source>
        <dbReference type="Proteomes" id="UP000467700"/>
    </source>
</evidence>
<dbReference type="Gene3D" id="3.30.900.20">
    <property type="match status" value="1"/>
</dbReference>